<reference evidence="3 4" key="1">
    <citation type="submission" date="2015-07" db="EMBL/GenBank/DDBJ databases">
        <title>Draft Genome Sequence of Malassezia furfur CBS1878 and Malassezia pachydermatis CBS1879.</title>
        <authorList>
            <person name="Triana S."/>
            <person name="Ohm R."/>
            <person name="Gonzalez A."/>
            <person name="DeCock H."/>
            <person name="Restrepo S."/>
            <person name="Celis A."/>
        </authorList>
    </citation>
    <scope>NUCLEOTIDE SEQUENCE [LARGE SCALE GENOMIC DNA]</scope>
    <source>
        <strain evidence="3 4">CBS 1879</strain>
    </source>
</reference>
<protein>
    <submittedName>
        <fullName evidence="3">Uncharacterized protein</fullName>
    </submittedName>
</protein>
<dbReference type="EMBL" id="LGAV01000001">
    <property type="protein sequence ID" value="KOS16060.1"/>
    <property type="molecule type" value="Genomic_DNA"/>
</dbReference>
<feature type="transmembrane region" description="Helical" evidence="2">
    <location>
        <begin position="80"/>
        <end position="104"/>
    </location>
</feature>
<feature type="region of interest" description="Disordered" evidence="1">
    <location>
        <begin position="236"/>
        <end position="336"/>
    </location>
</feature>
<feature type="compositionally biased region" description="Polar residues" evidence="1">
    <location>
        <begin position="288"/>
        <end position="297"/>
    </location>
</feature>
<feature type="compositionally biased region" description="Low complexity" evidence="1">
    <location>
        <begin position="198"/>
        <end position="207"/>
    </location>
</feature>
<accession>A0A0M8MY23</accession>
<dbReference type="AlphaFoldDB" id="A0A0M8MY23"/>
<proteinExistence type="predicted"/>
<feature type="compositionally biased region" description="Basic residues" evidence="1">
    <location>
        <begin position="325"/>
        <end position="336"/>
    </location>
</feature>
<evidence type="ECO:0000256" key="1">
    <source>
        <dbReference type="SAM" id="MobiDB-lite"/>
    </source>
</evidence>
<feature type="compositionally biased region" description="Low complexity" evidence="1">
    <location>
        <begin position="308"/>
        <end position="323"/>
    </location>
</feature>
<evidence type="ECO:0000313" key="3">
    <source>
        <dbReference type="EMBL" id="KOS16060.1"/>
    </source>
</evidence>
<feature type="region of interest" description="Disordered" evidence="1">
    <location>
        <begin position="184"/>
        <end position="217"/>
    </location>
</feature>
<keyword evidence="2" id="KW-0472">Membrane</keyword>
<evidence type="ECO:0000313" key="4">
    <source>
        <dbReference type="Proteomes" id="UP000037751"/>
    </source>
</evidence>
<sequence>MLQVGLEVVITFSILLRAYHALLTLPTPRGTSSRVWGHASATTSSGGSVRRVGSLHRRAVLHDALRTACVWGTYLSLRSWIAWALWLLPFGSTIHTLWLLWMLANPSMATYLLYVSIQPWLREQESYIDEAWLWVHGLYLFSAGGVHRVWHGLRPWLWPTPSHVVEYHMPGWLTLLTPKKQPALVHHDRSDEEEVDLSLRLSPTTRSSSDDKSDEEVGDLSLHAIPWHSTPQVAAPRLVSPPWSPSMPSTTNESPRPKRSIPPTALSEGPTQRSKRTRIPTAKAVAATRSTRPTSQLPRLKRPPSPKAPTKSKAQRTTTTSPRLRPPRARRRAPSS</sequence>
<organism evidence="3 4">
    <name type="scientific">Malassezia pachydermatis</name>
    <dbReference type="NCBI Taxonomy" id="77020"/>
    <lineage>
        <taxon>Eukaryota</taxon>
        <taxon>Fungi</taxon>
        <taxon>Dikarya</taxon>
        <taxon>Basidiomycota</taxon>
        <taxon>Ustilaginomycotina</taxon>
        <taxon>Malasseziomycetes</taxon>
        <taxon>Malasseziales</taxon>
        <taxon>Malasseziaceae</taxon>
        <taxon>Malassezia</taxon>
    </lineage>
</organism>
<evidence type="ECO:0000256" key="2">
    <source>
        <dbReference type="SAM" id="Phobius"/>
    </source>
</evidence>
<keyword evidence="4" id="KW-1185">Reference proteome</keyword>
<gene>
    <name evidence="3" type="ORF">Malapachy_3515</name>
</gene>
<keyword evidence="2" id="KW-1133">Transmembrane helix</keyword>
<name>A0A0M8MY23_9BASI</name>
<comment type="caution">
    <text evidence="3">The sequence shown here is derived from an EMBL/GenBank/DDBJ whole genome shotgun (WGS) entry which is preliminary data.</text>
</comment>
<dbReference type="VEuPathDB" id="FungiDB:Malapachy_3515"/>
<dbReference type="Proteomes" id="UP000037751">
    <property type="component" value="Unassembled WGS sequence"/>
</dbReference>
<keyword evidence="2" id="KW-0812">Transmembrane</keyword>
<dbReference type="RefSeq" id="XP_017993692.1">
    <property type="nucleotide sequence ID" value="XM_018137983.1"/>
</dbReference>
<dbReference type="OrthoDB" id="3363043at2759"/>
<dbReference type="GeneID" id="28729859"/>